<feature type="compositionally biased region" description="Basic and acidic residues" evidence="1">
    <location>
        <begin position="55"/>
        <end position="75"/>
    </location>
</feature>
<dbReference type="EMBL" id="AVPF01000001">
    <property type="protein sequence ID" value="KGX91902.1"/>
    <property type="molecule type" value="Genomic_DNA"/>
</dbReference>
<dbReference type="AlphaFoldDB" id="A0A0A5I7T6"/>
<proteinExistence type="predicted"/>
<comment type="caution">
    <text evidence="2">The sequence shown here is derived from an EMBL/GenBank/DDBJ whole genome shotgun (WGS) entry which is preliminary data.</text>
</comment>
<gene>
    <name evidence="2" type="ORF">N783_00895</name>
</gene>
<organism evidence="2 3">
    <name type="scientific">Pontibacillus marinus BH030004 = DSM 16465</name>
    <dbReference type="NCBI Taxonomy" id="1385511"/>
    <lineage>
        <taxon>Bacteria</taxon>
        <taxon>Bacillati</taxon>
        <taxon>Bacillota</taxon>
        <taxon>Bacilli</taxon>
        <taxon>Bacillales</taxon>
        <taxon>Bacillaceae</taxon>
        <taxon>Pontibacillus</taxon>
    </lineage>
</organism>
<sequence length="83" mass="9319">MSDDLHDLKKELLHAEEAVGRSQEGNAGFAEAQASVKQAEEKLSDVQKLQGNETEASKKELQRDQDLLRLIRETNEAVNSRRS</sequence>
<name>A0A0A5I7T6_9BACI</name>
<dbReference type="Proteomes" id="UP000030403">
    <property type="component" value="Unassembled WGS sequence"/>
</dbReference>
<feature type="region of interest" description="Disordered" evidence="1">
    <location>
        <begin position="16"/>
        <end position="83"/>
    </location>
</feature>
<dbReference type="STRING" id="1385511.GCA_000425225_00077"/>
<reference evidence="2 3" key="1">
    <citation type="submission" date="2013-08" db="EMBL/GenBank/DDBJ databases">
        <authorList>
            <person name="Huang J."/>
            <person name="Wang G."/>
        </authorList>
    </citation>
    <scope>NUCLEOTIDE SEQUENCE [LARGE SCALE GENOMIC DNA]</scope>
    <source>
        <strain evidence="2 3">BH030004</strain>
    </source>
</reference>
<dbReference type="RefSeq" id="WP_027445167.1">
    <property type="nucleotide sequence ID" value="NZ_AULJ01000001.1"/>
</dbReference>
<evidence type="ECO:0000256" key="1">
    <source>
        <dbReference type="SAM" id="MobiDB-lite"/>
    </source>
</evidence>
<evidence type="ECO:0000313" key="3">
    <source>
        <dbReference type="Proteomes" id="UP000030403"/>
    </source>
</evidence>
<keyword evidence="3" id="KW-1185">Reference proteome</keyword>
<accession>A0A0A5I7T6</accession>
<protein>
    <submittedName>
        <fullName evidence="2">Uncharacterized protein</fullName>
    </submittedName>
</protein>
<evidence type="ECO:0000313" key="2">
    <source>
        <dbReference type="EMBL" id="KGX91902.1"/>
    </source>
</evidence>